<protein>
    <submittedName>
        <fullName evidence="3">Toprim domain-containing protein</fullName>
    </submittedName>
</protein>
<gene>
    <name evidence="3" type="ORF">JKG68_28675</name>
</gene>
<evidence type="ECO:0000259" key="2">
    <source>
        <dbReference type="Pfam" id="PF23639"/>
    </source>
</evidence>
<feature type="domain" description="Toprim" evidence="1">
    <location>
        <begin position="188"/>
        <end position="276"/>
    </location>
</feature>
<name>A0A937D4S7_9HYPH</name>
<proteinExistence type="predicted"/>
<accession>A0A937D4S7</accession>
<evidence type="ECO:0000313" key="3">
    <source>
        <dbReference type="EMBL" id="MBL0407880.1"/>
    </source>
</evidence>
<dbReference type="InterPro" id="IPR055570">
    <property type="entry name" value="DUF7146"/>
</dbReference>
<comment type="caution">
    <text evidence="3">The sequence shown here is derived from an EMBL/GenBank/DDBJ whole genome shotgun (WGS) entry which is preliminary data.</text>
</comment>
<reference evidence="3" key="1">
    <citation type="submission" date="2021-01" db="EMBL/GenBank/DDBJ databases">
        <title>Microvirga sp.</title>
        <authorList>
            <person name="Kim M.K."/>
        </authorList>
    </citation>
    <scope>NUCLEOTIDE SEQUENCE</scope>
    <source>
        <strain evidence="3">5420S-16</strain>
    </source>
</reference>
<dbReference type="Pfam" id="PF23639">
    <property type="entry name" value="DUF7146"/>
    <property type="match status" value="1"/>
</dbReference>
<dbReference type="InterPro" id="IPR006171">
    <property type="entry name" value="TOPRIM_dom"/>
</dbReference>
<feature type="domain" description="DUF7146" evidence="2">
    <location>
        <begin position="72"/>
        <end position="177"/>
    </location>
</feature>
<dbReference type="Proteomes" id="UP000605848">
    <property type="component" value="Unassembled WGS sequence"/>
</dbReference>
<dbReference type="RefSeq" id="WP_202065438.1">
    <property type="nucleotide sequence ID" value="NZ_JAEQMY010000122.1"/>
</dbReference>
<organism evidence="3 4">
    <name type="scientific">Microvirga aerilata</name>
    <dbReference type="NCBI Taxonomy" id="670292"/>
    <lineage>
        <taxon>Bacteria</taxon>
        <taxon>Pseudomonadati</taxon>
        <taxon>Pseudomonadota</taxon>
        <taxon>Alphaproteobacteria</taxon>
        <taxon>Hyphomicrobiales</taxon>
        <taxon>Methylobacteriaceae</taxon>
        <taxon>Microvirga</taxon>
    </lineage>
</organism>
<keyword evidence="4" id="KW-1185">Reference proteome</keyword>
<dbReference type="Pfam" id="PF13362">
    <property type="entry name" value="Toprim_3"/>
    <property type="match status" value="1"/>
</dbReference>
<dbReference type="EMBL" id="JAEQMY010000122">
    <property type="protein sequence ID" value="MBL0407880.1"/>
    <property type="molecule type" value="Genomic_DNA"/>
</dbReference>
<sequence>MSVHLDPQYREGFWVISFSGDDEIQCRDHVRTAAGLPAWAPSSRDQAPVLCPIIVHTGPSEDENRKAAWLQSRVLALWEEACDPRGTIVEAYLTRSKEDGGRGLAYPDDVADAVLRYHPACPWKDESGTTLRVPAMVAAMRCIHTDRLKAVHRTRLTPEGRKVDRRMLGDAKEAAIKLDPGEAVTMGLVVGEGIETCLAARQIGLRPVWALGSVGSIQTFQVLSGIDAITLLAETDKRGANARAIDTCGTRWHEAGRVVIVASPKFGSDVNDALQGKVA</sequence>
<dbReference type="AlphaFoldDB" id="A0A937D4S7"/>
<evidence type="ECO:0000259" key="1">
    <source>
        <dbReference type="Pfam" id="PF13362"/>
    </source>
</evidence>
<evidence type="ECO:0000313" key="4">
    <source>
        <dbReference type="Proteomes" id="UP000605848"/>
    </source>
</evidence>